<sequence>MHGKIMIKLMVISYTILKTLLTNQIDSLWHNRLGHPAESILKQLGLPTLKDNCGVCETNKAHKKPVKNHFDPALSTLDCVHMDVVGPINPPSVSAKCYFLTIVDQSLSFKIVKFLQKKSEVFEKFQATKSSMENRKEKKLQKLVSDRGGEFLNKSFKELSNRCGFIHIFAPPETPQHNAFAERANQKILEKAHCLLGSSNLPATFLADSVNTAVLLSNLSLTASRGNLSPHFLWTNTPVKILRLRAFSCREVVYNLSRKIRGKLDPPGQPGIFIGYKNNTAYWILWLNHLKVSITQHELFKGKVFPFISQKNTNKTFTTAPNEHITP</sequence>
<dbReference type="PANTHER" id="PTHR42648">
    <property type="entry name" value="TRANSPOSASE, PUTATIVE-RELATED"/>
    <property type="match status" value="1"/>
</dbReference>
<proteinExistence type="predicted"/>
<comment type="catalytic activity">
    <reaction evidence="4">
        <text>DNA(n) + a 2'-deoxyribonucleoside 5'-triphosphate = DNA(n+1) + diphosphate</text>
        <dbReference type="Rhea" id="RHEA:22508"/>
        <dbReference type="Rhea" id="RHEA-COMP:17339"/>
        <dbReference type="Rhea" id="RHEA-COMP:17340"/>
        <dbReference type="ChEBI" id="CHEBI:33019"/>
        <dbReference type="ChEBI" id="CHEBI:61560"/>
        <dbReference type="ChEBI" id="CHEBI:173112"/>
        <dbReference type="EC" id="2.7.7.7"/>
    </reaction>
</comment>
<dbReference type="GO" id="GO:0003964">
    <property type="term" value="F:RNA-directed DNA polymerase activity"/>
    <property type="evidence" value="ECO:0007669"/>
    <property type="project" value="UniProtKB-EC"/>
</dbReference>
<dbReference type="GO" id="GO:0005634">
    <property type="term" value="C:nucleus"/>
    <property type="evidence" value="ECO:0007669"/>
    <property type="project" value="UniProtKB-ARBA"/>
</dbReference>
<feature type="chain" id="PRO_5040300324" description="Integrase catalytic domain-containing protein" evidence="5">
    <location>
        <begin position="23"/>
        <end position="327"/>
    </location>
</feature>
<reference evidence="7" key="1">
    <citation type="submission" date="2021-03" db="EMBL/GenBank/DDBJ databases">
        <title>Draft genome sequence of rust myrtle Austropuccinia psidii MF-1, a brazilian biotype.</title>
        <authorList>
            <person name="Quecine M.C."/>
            <person name="Pachon D.M.R."/>
            <person name="Bonatelli M.L."/>
            <person name="Correr F.H."/>
            <person name="Franceschini L.M."/>
            <person name="Leite T.F."/>
            <person name="Margarido G.R.A."/>
            <person name="Almeida C.A."/>
            <person name="Ferrarezi J.A."/>
            <person name="Labate C.A."/>
        </authorList>
    </citation>
    <scope>NUCLEOTIDE SEQUENCE</scope>
    <source>
        <strain evidence="7">MF-1</strain>
    </source>
</reference>
<protein>
    <recommendedName>
        <fullName evidence="6">Integrase catalytic domain-containing protein</fullName>
    </recommendedName>
</protein>
<dbReference type="Gene3D" id="3.30.420.10">
    <property type="entry name" value="Ribonuclease H-like superfamily/Ribonuclease H"/>
    <property type="match status" value="1"/>
</dbReference>
<dbReference type="GO" id="GO:0003887">
    <property type="term" value="F:DNA-directed DNA polymerase activity"/>
    <property type="evidence" value="ECO:0007669"/>
    <property type="project" value="UniProtKB-EC"/>
</dbReference>
<dbReference type="PANTHER" id="PTHR42648:SF28">
    <property type="entry name" value="TRANSPOSON-ENCODED PROTEIN WITH RIBONUCLEASE H-LIKE AND RETROVIRUS ZINC FINGER-LIKE DOMAINS"/>
    <property type="match status" value="1"/>
</dbReference>
<dbReference type="SUPFAM" id="SSF53098">
    <property type="entry name" value="Ribonuclease H-like"/>
    <property type="match status" value="1"/>
</dbReference>
<evidence type="ECO:0000256" key="2">
    <source>
        <dbReference type="ARBA" id="ARBA00022884"/>
    </source>
</evidence>
<evidence type="ECO:0000259" key="6">
    <source>
        <dbReference type="PROSITE" id="PS50994"/>
    </source>
</evidence>
<dbReference type="PROSITE" id="PS50994">
    <property type="entry name" value="INTEGRASE"/>
    <property type="match status" value="1"/>
</dbReference>
<keyword evidence="5" id="KW-0732">Signal</keyword>
<evidence type="ECO:0000256" key="3">
    <source>
        <dbReference type="ARBA" id="ARBA00048173"/>
    </source>
</evidence>
<comment type="caution">
    <text evidence="7">The sequence shown here is derived from an EMBL/GenBank/DDBJ whole genome shotgun (WGS) entry which is preliminary data.</text>
</comment>
<dbReference type="OrthoDB" id="2506005at2759"/>
<dbReference type="AlphaFoldDB" id="A0A9Q3H0R8"/>
<evidence type="ECO:0000256" key="5">
    <source>
        <dbReference type="SAM" id="SignalP"/>
    </source>
</evidence>
<dbReference type="GO" id="GO:0015074">
    <property type="term" value="P:DNA integration"/>
    <property type="evidence" value="ECO:0007669"/>
    <property type="project" value="InterPro"/>
</dbReference>
<gene>
    <name evidence="7" type="ORF">O181_025080</name>
</gene>
<dbReference type="InterPro" id="IPR012337">
    <property type="entry name" value="RNaseH-like_sf"/>
</dbReference>
<evidence type="ECO:0000313" key="8">
    <source>
        <dbReference type="Proteomes" id="UP000765509"/>
    </source>
</evidence>
<dbReference type="GO" id="GO:0032196">
    <property type="term" value="P:transposition"/>
    <property type="evidence" value="ECO:0007669"/>
    <property type="project" value="UniProtKB-KW"/>
</dbReference>
<dbReference type="GO" id="GO:0003723">
    <property type="term" value="F:RNA binding"/>
    <property type="evidence" value="ECO:0007669"/>
    <property type="project" value="UniProtKB-KW"/>
</dbReference>
<feature type="domain" description="Integrase catalytic" evidence="6">
    <location>
        <begin position="68"/>
        <end position="238"/>
    </location>
</feature>
<dbReference type="InterPro" id="IPR001584">
    <property type="entry name" value="Integrase_cat-core"/>
</dbReference>
<accession>A0A9Q3H0R8</accession>
<dbReference type="Pfam" id="PF25597">
    <property type="entry name" value="SH3_retrovirus"/>
    <property type="match status" value="1"/>
</dbReference>
<evidence type="ECO:0000256" key="1">
    <source>
        <dbReference type="ARBA" id="ARBA00022578"/>
    </source>
</evidence>
<evidence type="ECO:0000256" key="4">
    <source>
        <dbReference type="ARBA" id="ARBA00049244"/>
    </source>
</evidence>
<dbReference type="InterPro" id="IPR039537">
    <property type="entry name" value="Retrotran_Ty1/copia-like"/>
</dbReference>
<dbReference type="Proteomes" id="UP000765509">
    <property type="component" value="Unassembled WGS sequence"/>
</dbReference>
<name>A0A9Q3H0R8_9BASI</name>
<evidence type="ECO:0000313" key="7">
    <source>
        <dbReference type="EMBL" id="MBW0485365.1"/>
    </source>
</evidence>
<dbReference type="InterPro" id="IPR057670">
    <property type="entry name" value="SH3_retrovirus"/>
</dbReference>
<dbReference type="InterPro" id="IPR036397">
    <property type="entry name" value="RNaseH_sf"/>
</dbReference>
<feature type="signal peptide" evidence="5">
    <location>
        <begin position="1"/>
        <end position="22"/>
    </location>
</feature>
<keyword evidence="2" id="KW-0694">RNA-binding</keyword>
<dbReference type="EMBL" id="AVOT02008127">
    <property type="protein sequence ID" value="MBW0485365.1"/>
    <property type="molecule type" value="Genomic_DNA"/>
</dbReference>
<keyword evidence="8" id="KW-1185">Reference proteome</keyword>
<comment type="catalytic activity">
    <reaction evidence="3">
        <text>DNA(n) + a 2'-deoxyribonucleoside 5'-triphosphate = DNA(n+1) + diphosphate</text>
        <dbReference type="Rhea" id="RHEA:22508"/>
        <dbReference type="Rhea" id="RHEA-COMP:17339"/>
        <dbReference type="Rhea" id="RHEA-COMP:17340"/>
        <dbReference type="ChEBI" id="CHEBI:33019"/>
        <dbReference type="ChEBI" id="CHEBI:61560"/>
        <dbReference type="ChEBI" id="CHEBI:173112"/>
        <dbReference type="EC" id="2.7.7.49"/>
    </reaction>
</comment>
<organism evidence="7 8">
    <name type="scientific">Austropuccinia psidii MF-1</name>
    <dbReference type="NCBI Taxonomy" id="1389203"/>
    <lineage>
        <taxon>Eukaryota</taxon>
        <taxon>Fungi</taxon>
        <taxon>Dikarya</taxon>
        <taxon>Basidiomycota</taxon>
        <taxon>Pucciniomycotina</taxon>
        <taxon>Pucciniomycetes</taxon>
        <taxon>Pucciniales</taxon>
        <taxon>Sphaerophragmiaceae</taxon>
        <taxon>Austropuccinia</taxon>
    </lineage>
</organism>
<keyword evidence="1" id="KW-0815">Transposition</keyword>